<feature type="compositionally biased region" description="Acidic residues" evidence="1">
    <location>
        <begin position="70"/>
        <end position="84"/>
    </location>
</feature>
<evidence type="ECO:0000256" key="2">
    <source>
        <dbReference type="SAM" id="Phobius"/>
    </source>
</evidence>
<evidence type="ECO:0000256" key="1">
    <source>
        <dbReference type="SAM" id="MobiDB-lite"/>
    </source>
</evidence>
<dbReference type="OMA" id="PDSHNRI"/>
<reference evidence="3" key="1">
    <citation type="journal article" date="2012" name="Nat. Biotechnol.">
        <title>Reference genome sequence of the model plant Setaria.</title>
        <authorList>
            <person name="Bennetzen J.L."/>
            <person name="Schmutz J."/>
            <person name="Wang H."/>
            <person name="Percifield R."/>
            <person name="Hawkins J."/>
            <person name="Pontaroli A.C."/>
            <person name="Estep M."/>
            <person name="Feng L."/>
            <person name="Vaughn J.N."/>
            <person name="Grimwood J."/>
            <person name="Jenkins J."/>
            <person name="Barry K."/>
            <person name="Lindquist E."/>
            <person name="Hellsten U."/>
            <person name="Deshpande S."/>
            <person name="Wang X."/>
            <person name="Wu X."/>
            <person name="Mitros T."/>
            <person name="Triplett J."/>
            <person name="Yang X."/>
            <person name="Ye C.Y."/>
            <person name="Mauro-Herrera M."/>
            <person name="Wang L."/>
            <person name="Li P."/>
            <person name="Sharma M."/>
            <person name="Sharma R."/>
            <person name="Ronald P.C."/>
            <person name="Panaud O."/>
            <person name="Kellogg E.A."/>
            <person name="Brutnell T.P."/>
            <person name="Doust A.N."/>
            <person name="Tuskan G.A."/>
            <person name="Rokhsar D."/>
            <person name="Devos K.M."/>
        </authorList>
    </citation>
    <scope>NUCLEOTIDE SEQUENCE [LARGE SCALE GENOMIC DNA]</scope>
    <source>
        <strain evidence="3">Yugu1</strain>
    </source>
</reference>
<keyword evidence="2" id="KW-1133">Transmembrane helix</keyword>
<dbReference type="InterPro" id="IPR022227">
    <property type="entry name" value="DUF3754"/>
</dbReference>
<dbReference type="AlphaFoldDB" id="A0A368QPN9"/>
<evidence type="ECO:0000313" key="3">
    <source>
        <dbReference type="EMBL" id="RCV19774.1"/>
    </source>
</evidence>
<dbReference type="STRING" id="4555.A0A368QPN9"/>
<keyword evidence="2" id="KW-0812">Transmembrane</keyword>
<accession>A0A368QPN9</accession>
<keyword evidence="2" id="KW-0472">Membrane</keyword>
<proteinExistence type="predicted"/>
<dbReference type="PANTHER" id="PTHR33645:SF2">
    <property type="entry name" value="FAMILY PROTEIN, PUTATIVE (DUF3754)-RELATED"/>
    <property type="match status" value="1"/>
</dbReference>
<name>A0A368QPN9_SETIT</name>
<protein>
    <recommendedName>
        <fullName evidence="4">DUF3754 domain-containing protein</fullName>
    </recommendedName>
</protein>
<reference evidence="3" key="2">
    <citation type="submission" date="2015-07" db="EMBL/GenBank/DDBJ databases">
        <authorList>
            <person name="Noorani M."/>
        </authorList>
    </citation>
    <scope>NUCLEOTIDE SEQUENCE</scope>
    <source>
        <strain evidence="3">Yugu1</strain>
    </source>
</reference>
<dbReference type="OrthoDB" id="2020015at2759"/>
<sequence length="720" mass="80827">MLLLRACPPAAVPLSFSAAPAPSYSCPWPSSSTTYTAARRPANLAAVQFEALRSDSGPWAADQGVATTGDGDDMGDGLNEEAGPESDGKGIPGIYVPRQRYIAIPKAALLDAVLSQFPSDADAADFKRCTRCLDAILHAEHKGMLEEMRTSYTLTQRHQEEDQTDTSDVQAIFNGKASSGLSGITQEDGTLFLTRSLGLRTLLGLTPDPDSNTRAAFATQFQRSFMNLLRNAQFEELSVQDLLLTYALNSDYLLTLPIYVDWKKAAQSNAIIFRRGYATERQKGLLLVEKLDYLQSKLLQSIFFSLSKPLKRPGKWLNEALKRSTGNQGFQIWIDKLRLWLKEQTYADNSLLLIESSSWEKLSSDQLPDDDVPIWIAAQRAVSRYEGILSPVGPRGRLLRRLLTWTGLIPSLPEATIKSDDETKHLEGHVRPNFLPRITLANIWEPASRESCKNNIWEIVKTSFRILFGRSTLQEPAFQELILLYTDENDQSEKKDKSEMLPLQLKIYEKIPIPDLPVVFPHKKLSFRILDTVRLDIATVIGLLAYVVNYKFESLASSPSAFLLDIVAISALLILVFRVGLGYKQTRDRYQLLVNKTLYEKTLASGFGSVYFLLDASEQQQYKEALLAYAMLLCRNKYQVSSRASIRDTCEQFMYEKFKAKIEMPIDKAMETLVRLGLVIELPTNGGSSVIGLPCSEAYDILRSRWDSLLEHRTEQGDMV</sequence>
<dbReference type="PANTHER" id="PTHR33645">
    <property type="entry name" value="AMINOPEPTIDASE (DUF3754)"/>
    <property type="match status" value="1"/>
</dbReference>
<organism evidence="3">
    <name type="scientific">Setaria italica</name>
    <name type="common">Foxtail millet</name>
    <name type="synonym">Panicum italicum</name>
    <dbReference type="NCBI Taxonomy" id="4555"/>
    <lineage>
        <taxon>Eukaryota</taxon>
        <taxon>Viridiplantae</taxon>
        <taxon>Streptophyta</taxon>
        <taxon>Embryophyta</taxon>
        <taxon>Tracheophyta</taxon>
        <taxon>Spermatophyta</taxon>
        <taxon>Magnoliopsida</taxon>
        <taxon>Liliopsida</taxon>
        <taxon>Poales</taxon>
        <taxon>Poaceae</taxon>
        <taxon>PACMAD clade</taxon>
        <taxon>Panicoideae</taxon>
        <taxon>Panicodae</taxon>
        <taxon>Paniceae</taxon>
        <taxon>Cenchrinae</taxon>
        <taxon>Setaria</taxon>
    </lineage>
</organism>
<evidence type="ECO:0008006" key="4">
    <source>
        <dbReference type="Google" id="ProtNLM"/>
    </source>
</evidence>
<dbReference type="KEGG" id="sita:101764585"/>
<gene>
    <name evidence="3" type="ORF">SETIT_4G002800v2</name>
</gene>
<feature type="region of interest" description="Disordered" evidence="1">
    <location>
        <begin position="58"/>
        <end position="91"/>
    </location>
</feature>
<dbReference type="EMBL" id="CM003531">
    <property type="protein sequence ID" value="RCV19774.1"/>
    <property type="molecule type" value="Genomic_DNA"/>
</dbReference>
<feature type="transmembrane region" description="Helical" evidence="2">
    <location>
        <begin position="561"/>
        <end position="581"/>
    </location>
</feature>
<dbReference type="Pfam" id="PF12576">
    <property type="entry name" value="DUF3754"/>
    <property type="match status" value="1"/>
</dbReference>